<evidence type="ECO:0000256" key="3">
    <source>
        <dbReference type="ARBA" id="ARBA00022552"/>
    </source>
</evidence>
<evidence type="ECO:0000313" key="5">
    <source>
        <dbReference type="EMBL" id="EEQ44708.1"/>
    </source>
</evidence>
<evidence type="ECO:0000256" key="1">
    <source>
        <dbReference type="ARBA" id="ARBA00004123"/>
    </source>
</evidence>
<name>C4YP49_CANAW</name>
<dbReference type="InterPro" id="IPR010301">
    <property type="entry name" value="RRP1"/>
</dbReference>
<dbReference type="PaxDb" id="5476-C4YP49"/>
<dbReference type="GO" id="GO:0006364">
    <property type="term" value="P:rRNA processing"/>
    <property type="evidence" value="ECO:0007669"/>
    <property type="project" value="UniProtKB-KW"/>
</dbReference>
<proteinExistence type="inferred from homology"/>
<dbReference type="Proteomes" id="UP000001429">
    <property type="component" value="Chromosome 3"/>
</dbReference>
<keyword evidence="3" id="KW-0698">rRNA processing</keyword>
<protein>
    <submittedName>
        <fullName evidence="5">Uncharacterized protein</fullName>
    </submittedName>
</protein>
<dbReference type="OrthoDB" id="2019504at2759"/>
<keyword evidence="4" id="KW-0539">Nucleus</keyword>
<dbReference type="VEuPathDB" id="FungiDB:CAWG_02987"/>
<comment type="subcellular location">
    <subcellularLocation>
        <location evidence="1">Nucleus</location>
    </subcellularLocation>
</comment>
<evidence type="ECO:0000256" key="4">
    <source>
        <dbReference type="ARBA" id="ARBA00023242"/>
    </source>
</evidence>
<comment type="similarity">
    <text evidence="2">Belongs to the RRP1 family.</text>
</comment>
<sequence length="121" mass="14367">MSQTSSFVKKLASNDKPTRDSALESLKNFLGSKKDLSLLDLKKIWKGLYFSMWYCDRSKAQERLAENLGKLYSETVSVSLFPQFVLAFFDIISIEWPNIDQWRVDKYYLLIRRILRHNFKF</sequence>
<evidence type="ECO:0000256" key="2">
    <source>
        <dbReference type="ARBA" id="ARBA00006374"/>
    </source>
</evidence>
<organism evidence="5 6">
    <name type="scientific">Candida albicans (strain WO-1)</name>
    <name type="common">Yeast</name>
    <dbReference type="NCBI Taxonomy" id="294748"/>
    <lineage>
        <taxon>Eukaryota</taxon>
        <taxon>Fungi</taxon>
        <taxon>Dikarya</taxon>
        <taxon>Ascomycota</taxon>
        <taxon>Saccharomycotina</taxon>
        <taxon>Pichiomycetes</taxon>
        <taxon>Debaryomycetaceae</taxon>
        <taxon>Candida/Lodderomyces clade</taxon>
        <taxon>Candida</taxon>
    </lineage>
</organism>
<dbReference type="GO" id="GO:0005634">
    <property type="term" value="C:nucleus"/>
    <property type="evidence" value="ECO:0007669"/>
    <property type="project" value="UniProtKB-SubCell"/>
</dbReference>
<dbReference type="PANTHER" id="PTHR13026">
    <property type="entry name" value="NNP-1 PROTEIN NOVEL NUCLEAR PROTEIN 1 NOP52"/>
    <property type="match status" value="1"/>
</dbReference>
<dbReference type="Pfam" id="PF05997">
    <property type="entry name" value="Nop52"/>
    <property type="match status" value="1"/>
</dbReference>
<keyword evidence="6" id="KW-1185">Reference proteome</keyword>
<reference evidence="5 6" key="1">
    <citation type="journal article" date="2009" name="Nature">
        <title>Evolution of pathogenicity and sexual reproduction in eight Candida genomes.</title>
        <authorList>
            <person name="Butler G."/>
            <person name="Rasmussen M.D."/>
            <person name="Lin M.F."/>
            <person name="Santos M.A."/>
            <person name="Sakthikumar S."/>
            <person name="Munro C.A."/>
            <person name="Rheinbay E."/>
            <person name="Grabherr M."/>
            <person name="Forche A."/>
            <person name="Reedy J.L."/>
            <person name="Agrafioti I."/>
            <person name="Arnaud M.B."/>
            <person name="Bates S."/>
            <person name="Brown A.J."/>
            <person name="Brunke S."/>
            <person name="Costanzo M.C."/>
            <person name="Fitzpatrick D.A."/>
            <person name="de Groot P.W."/>
            <person name="Harris D."/>
            <person name="Hoyer L.L."/>
            <person name="Hube B."/>
            <person name="Klis F.M."/>
            <person name="Kodira C."/>
            <person name="Lennard N."/>
            <person name="Logue M.E."/>
            <person name="Martin R."/>
            <person name="Neiman A.M."/>
            <person name="Nikolaou E."/>
            <person name="Quail M.A."/>
            <person name="Quinn J."/>
            <person name="Santos M.C."/>
            <person name="Schmitzberger F.F."/>
            <person name="Sherlock G."/>
            <person name="Shah P."/>
            <person name="Silverstein K.A."/>
            <person name="Skrzypek M.S."/>
            <person name="Soll D."/>
            <person name="Staggs R."/>
            <person name="Stansfield I."/>
            <person name="Stumpf M.P."/>
            <person name="Sudbery P.E."/>
            <person name="Srikantha T."/>
            <person name="Zeng Q."/>
            <person name="Berman J."/>
            <person name="Berriman M."/>
            <person name="Heitman J."/>
            <person name="Gow N.A."/>
            <person name="Lorenz M.C."/>
            <person name="Birren B.W."/>
            <person name="Kellis M."/>
            <person name="Cuomo C.A."/>
        </authorList>
    </citation>
    <scope>NUCLEOTIDE SEQUENCE [LARGE SCALE GENOMIC DNA]</scope>
    <source>
        <strain evidence="5 6">WO-1</strain>
    </source>
</reference>
<gene>
    <name evidence="5" type="ORF">CAWG_02987</name>
</gene>
<dbReference type="EMBL" id="CM000310">
    <property type="protein sequence ID" value="EEQ44708.1"/>
    <property type="molecule type" value="Genomic_DNA"/>
</dbReference>
<dbReference type="PANTHER" id="PTHR13026:SF0">
    <property type="entry name" value="RIBOSOMAL RNA PROCESSING 1B"/>
    <property type="match status" value="1"/>
</dbReference>
<dbReference type="OMA" id="LHATWET"/>
<dbReference type="AlphaFoldDB" id="C4YP49"/>
<dbReference type="GO" id="GO:0030688">
    <property type="term" value="C:preribosome, small subunit precursor"/>
    <property type="evidence" value="ECO:0007669"/>
    <property type="project" value="InterPro"/>
</dbReference>
<accession>C4YP49</accession>
<evidence type="ECO:0000313" key="6">
    <source>
        <dbReference type="Proteomes" id="UP000001429"/>
    </source>
</evidence>
<dbReference type="HOGENOM" id="CLU_148412_0_0_1"/>